<proteinExistence type="predicted"/>
<accession>A0AAD4C8D4</accession>
<reference evidence="2" key="2">
    <citation type="journal article" date="2020" name="Nat. Commun.">
        <title>Large-scale genome sequencing of mycorrhizal fungi provides insights into the early evolution of symbiotic traits.</title>
        <authorList>
            <person name="Miyauchi S."/>
            <person name="Kiss E."/>
            <person name="Kuo A."/>
            <person name="Drula E."/>
            <person name="Kohler A."/>
            <person name="Sanchez-Garcia M."/>
            <person name="Morin E."/>
            <person name="Andreopoulos B."/>
            <person name="Barry K.W."/>
            <person name="Bonito G."/>
            <person name="Buee M."/>
            <person name="Carver A."/>
            <person name="Chen C."/>
            <person name="Cichocki N."/>
            <person name="Clum A."/>
            <person name="Culley D."/>
            <person name="Crous P.W."/>
            <person name="Fauchery L."/>
            <person name="Girlanda M."/>
            <person name="Hayes R.D."/>
            <person name="Keri Z."/>
            <person name="LaButti K."/>
            <person name="Lipzen A."/>
            <person name="Lombard V."/>
            <person name="Magnuson J."/>
            <person name="Maillard F."/>
            <person name="Murat C."/>
            <person name="Nolan M."/>
            <person name="Ohm R.A."/>
            <person name="Pangilinan J."/>
            <person name="Pereira M.F."/>
            <person name="Perotto S."/>
            <person name="Peter M."/>
            <person name="Pfister S."/>
            <person name="Riley R."/>
            <person name="Sitrit Y."/>
            <person name="Stielow J.B."/>
            <person name="Szollosi G."/>
            <person name="Zifcakova L."/>
            <person name="Stursova M."/>
            <person name="Spatafora J.W."/>
            <person name="Tedersoo L."/>
            <person name="Vaario L.M."/>
            <person name="Yamada A."/>
            <person name="Yan M."/>
            <person name="Wang P."/>
            <person name="Xu J."/>
            <person name="Bruns T."/>
            <person name="Baldrian P."/>
            <person name="Vilgalys R."/>
            <person name="Dunand C."/>
            <person name="Henrissat B."/>
            <person name="Grigoriev I.V."/>
            <person name="Hibbett D."/>
            <person name="Nagy L.G."/>
            <person name="Martin F.M."/>
        </authorList>
    </citation>
    <scope>NUCLEOTIDE SEQUENCE</scope>
    <source>
        <strain evidence="2">BED1</strain>
    </source>
</reference>
<feature type="region of interest" description="Disordered" evidence="1">
    <location>
        <begin position="252"/>
        <end position="286"/>
    </location>
</feature>
<evidence type="ECO:0000313" key="3">
    <source>
        <dbReference type="Proteomes" id="UP001194468"/>
    </source>
</evidence>
<dbReference type="Proteomes" id="UP001194468">
    <property type="component" value="Unassembled WGS sequence"/>
</dbReference>
<evidence type="ECO:0000256" key="1">
    <source>
        <dbReference type="SAM" id="MobiDB-lite"/>
    </source>
</evidence>
<feature type="compositionally biased region" description="Acidic residues" evidence="1">
    <location>
        <begin position="266"/>
        <end position="286"/>
    </location>
</feature>
<keyword evidence="3" id="KW-1185">Reference proteome</keyword>
<dbReference type="EMBL" id="WHUW01000001">
    <property type="protein sequence ID" value="KAF8452225.1"/>
    <property type="molecule type" value="Genomic_DNA"/>
</dbReference>
<protein>
    <submittedName>
        <fullName evidence="2">Uncharacterized protein</fullName>
    </submittedName>
</protein>
<evidence type="ECO:0000313" key="2">
    <source>
        <dbReference type="EMBL" id="KAF8452225.1"/>
    </source>
</evidence>
<comment type="caution">
    <text evidence="2">The sequence shown here is derived from an EMBL/GenBank/DDBJ whole genome shotgun (WGS) entry which is preliminary data.</text>
</comment>
<organism evidence="2 3">
    <name type="scientific">Boletus edulis BED1</name>
    <dbReference type="NCBI Taxonomy" id="1328754"/>
    <lineage>
        <taxon>Eukaryota</taxon>
        <taxon>Fungi</taxon>
        <taxon>Dikarya</taxon>
        <taxon>Basidiomycota</taxon>
        <taxon>Agaricomycotina</taxon>
        <taxon>Agaricomycetes</taxon>
        <taxon>Agaricomycetidae</taxon>
        <taxon>Boletales</taxon>
        <taxon>Boletineae</taxon>
        <taxon>Boletaceae</taxon>
        <taxon>Boletoideae</taxon>
        <taxon>Boletus</taxon>
    </lineage>
</organism>
<gene>
    <name evidence="2" type="ORF">L210DRAFT_3517746</name>
</gene>
<reference evidence="2" key="1">
    <citation type="submission" date="2019-10" db="EMBL/GenBank/DDBJ databases">
        <authorList>
            <consortium name="DOE Joint Genome Institute"/>
            <person name="Kuo A."/>
            <person name="Miyauchi S."/>
            <person name="Kiss E."/>
            <person name="Drula E."/>
            <person name="Kohler A."/>
            <person name="Sanchez-Garcia M."/>
            <person name="Andreopoulos B."/>
            <person name="Barry K.W."/>
            <person name="Bonito G."/>
            <person name="Buee M."/>
            <person name="Carver A."/>
            <person name="Chen C."/>
            <person name="Cichocki N."/>
            <person name="Clum A."/>
            <person name="Culley D."/>
            <person name="Crous P.W."/>
            <person name="Fauchery L."/>
            <person name="Girlanda M."/>
            <person name="Hayes R."/>
            <person name="Keri Z."/>
            <person name="LaButti K."/>
            <person name="Lipzen A."/>
            <person name="Lombard V."/>
            <person name="Magnuson J."/>
            <person name="Maillard F."/>
            <person name="Morin E."/>
            <person name="Murat C."/>
            <person name="Nolan M."/>
            <person name="Ohm R."/>
            <person name="Pangilinan J."/>
            <person name="Pereira M."/>
            <person name="Perotto S."/>
            <person name="Peter M."/>
            <person name="Riley R."/>
            <person name="Sitrit Y."/>
            <person name="Stielow B."/>
            <person name="Szollosi G."/>
            <person name="Zifcakova L."/>
            <person name="Stursova M."/>
            <person name="Spatafora J.W."/>
            <person name="Tedersoo L."/>
            <person name="Vaario L.-M."/>
            <person name="Yamada A."/>
            <person name="Yan M."/>
            <person name="Wang P."/>
            <person name="Xu J."/>
            <person name="Bruns T."/>
            <person name="Baldrian P."/>
            <person name="Vilgalys R."/>
            <person name="Henrissat B."/>
            <person name="Grigoriev I.V."/>
            <person name="Hibbett D."/>
            <person name="Nagy L.G."/>
            <person name="Martin F.M."/>
        </authorList>
    </citation>
    <scope>NUCLEOTIDE SEQUENCE</scope>
    <source>
        <strain evidence="2">BED1</strain>
    </source>
</reference>
<name>A0AAD4C8D4_BOLED</name>
<dbReference type="AlphaFoldDB" id="A0AAD4C8D4"/>
<sequence length="286" mass="32156">MPPHYLQRKYIDLIRQVSSKWVNWDPPIPVEVGAYGEVEYETGELRVDGNIYDPEFQQELNKLNLAILMADHPPQEGGVEEDFIISSKGAKRVDLNLGPEVGVAGFATASIKGQWQFERGKRDALLIMYCPRLRYLPRNVILDTLYKVPKLKDKWLVTSIHICPAFSMYLSNKSGEKVSLALAGQVPVAAAAGVTAGAEAGLGWWADTHADLLRKACDKAGNYCYTPLYTMKRRIGWAQRLFRQDEEEPAIGDNLWDDAIPPWDPLNEDGEEDSLEVQTTEDADEF</sequence>